<proteinExistence type="predicted"/>
<organism evidence="2 3">
    <name type="scientific">Pseudoclavibacter terrae</name>
    <dbReference type="NCBI Taxonomy" id="1530195"/>
    <lineage>
        <taxon>Bacteria</taxon>
        <taxon>Bacillati</taxon>
        <taxon>Actinomycetota</taxon>
        <taxon>Actinomycetes</taxon>
        <taxon>Micrococcales</taxon>
        <taxon>Microbacteriaceae</taxon>
        <taxon>Pseudoclavibacter</taxon>
    </lineage>
</organism>
<sequence>MRRTRSVYRAGGGYALPLIVDLLLVVVFAVIGRMSHAEGLSLAGIVTTGWPFVLGLLLAWVLVTLFRWKPWRPFPAGVFVWVVTVGGGMLLRLMIGDTAEVAFIIVASIVLGAFLLLPRLLLGTGRDARSTSDARTAVR</sequence>
<dbReference type="Proteomes" id="UP000490386">
    <property type="component" value="Unassembled WGS sequence"/>
</dbReference>
<evidence type="ECO:0000313" key="2">
    <source>
        <dbReference type="EMBL" id="KAB1639372.1"/>
    </source>
</evidence>
<feature type="transmembrane region" description="Helical" evidence="1">
    <location>
        <begin position="12"/>
        <end position="31"/>
    </location>
</feature>
<dbReference type="EMBL" id="WBJX01000001">
    <property type="protein sequence ID" value="KAB1639372.1"/>
    <property type="molecule type" value="Genomic_DNA"/>
</dbReference>
<keyword evidence="1" id="KW-0812">Transmembrane</keyword>
<accession>A0A7J5B5E4</accession>
<feature type="transmembrane region" description="Helical" evidence="1">
    <location>
        <begin position="78"/>
        <end position="95"/>
    </location>
</feature>
<feature type="transmembrane region" description="Helical" evidence="1">
    <location>
        <begin position="43"/>
        <end position="66"/>
    </location>
</feature>
<name>A0A7J5B5E4_9MICO</name>
<gene>
    <name evidence="2" type="ORF">F8O03_03270</name>
</gene>
<feature type="transmembrane region" description="Helical" evidence="1">
    <location>
        <begin position="101"/>
        <end position="122"/>
    </location>
</feature>
<dbReference type="AlphaFoldDB" id="A0A7J5B5E4"/>
<evidence type="ECO:0000256" key="1">
    <source>
        <dbReference type="SAM" id="Phobius"/>
    </source>
</evidence>
<keyword evidence="3" id="KW-1185">Reference proteome</keyword>
<keyword evidence="1" id="KW-0472">Membrane</keyword>
<protein>
    <submittedName>
        <fullName evidence="2">DUF3054 domain-containing protein</fullName>
    </submittedName>
</protein>
<dbReference type="Pfam" id="PF11255">
    <property type="entry name" value="DUF3054"/>
    <property type="match status" value="1"/>
</dbReference>
<comment type="caution">
    <text evidence="2">The sequence shown here is derived from an EMBL/GenBank/DDBJ whole genome shotgun (WGS) entry which is preliminary data.</text>
</comment>
<dbReference type="InterPro" id="IPR021414">
    <property type="entry name" value="DUF3054"/>
</dbReference>
<keyword evidence="1" id="KW-1133">Transmembrane helix</keyword>
<dbReference type="RefSeq" id="WP_151422336.1">
    <property type="nucleotide sequence ID" value="NZ_WBJX01000001.1"/>
</dbReference>
<reference evidence="2 3" key="1">
    <citation type="submission" date="2019-09" db="EMBL/GenBank/DDBJ databases">
        <title>Phylogeny of genus Pseudoclavibacter and closely related genus.</title>
        <authorList>
            <person name="Li Y."/>
        </authorList>
    </citation>
    <scope>NUCLEOTIDE SEQUENCE [LARGE SCALE GENOMIC DNA]</scope>
    <source>
        <strain evidence="2 3">THG-MD12</strain>
    </source>
</reference>
<evidence type="ECO:0000313" key="3">
    <source>
        <dbReference type="Proteomes" id="UP000490386"/>
    </source>
</evidence>